<evidence type="ECO:0008006" key="5">
    <source>
        <dbReference type="Google" id="ProtNLM"/>
    </source>
</evidence>
<gene>
    <name evidence="3" type="ORF">SAMN04488693_105228</name>
</gene>
<reference evidence="3 4" key="1">
    <citation type="submission" date="2016-10" db="EMBL/GenBank/DDBJ databases">
        <authorList>
            <person name="de Groot N.N."/>
        </authorList>
    </citation>
    <scope>NUCLEOTIDE SEQUENCE [LARGE SCALE GENOMIC DNA]</scope>
    <source>
        <strain evidence="3 4">NP_1H</strain>
    </source>
</reference>
<dbReference type="RefSeq" id="WP_139186243.1">
    <property type="nucleotide sequence ID" value="NZ_FNDT01000005.1"/>
</dbReference>
<dbReference type="STRING" id="335973.SAMN04488693_105228"/>
<keyword evidence="2" id="KW-1133">Transmembrane helix</keyword>
<keyword evidence="2" id="KW-0472">Membrane</keyword>
<dbReference type="OrthoDB" id="4775598at2"/>
<organism evidence="3 4">
    <name type="scientific">Arthrobacter subterraneus</name>
    <dbReference type="NCBI Taxonomy" id="335973"/>
    <lineage>
        <taxon>Bacteria</taxon>
        <taxon>Bacillati</taxon>
        <taxon>Actinomycetota</taxon>
        <taxon>Actinomycetes</taxon>
        <taxon>Micrococcales</taxon>
        <taxon>Micrococcaceae</taxon>
        <taxon>Arthrobacter</taxon>
    </lineage>
</organism>
<evidence type="ECO:0000313" key="4">
    <source>
        <dbReference type="Proteomes" id="UP000199258"/>
    </source>
</evidence>
<feature type="transmembrane region" description="Helical" evidence="2">
    <location>
        <begin position="117"/>
        <end position="141"/>
    </location>
</feature>
<feature type="compositionally biased region" description="Low complexity" evidence="1">
    <location>
        <begin position="58"/>
        <end position="96"/>
    </location>
</feature>
<dbReference type="EMBL" id="FNDT01000005">
    <property type="protein sequence ID" value="SDI06715.1"/>
    <property type="molecule type" value="Genomic_DNA"/>
</dbReference>
<feature type="compositionally biased region" description="Polar residues" evidence="1">
    <location>
        <begin position="19"/>
        <end position="57"/>
    </location>
</feature>
<keyword evidence="2" id="KW-0812">Transmembrane</keyword>
<sequence>MIGGHCSGSIRREKWGHTVTDNPTGQSGQPDGTNGGKDNSSRYPAGQQWQQPSSSNEPQGQAAPSQPYGQQPPGYGQPYGQQPPTGYGQTQGSPYGSPGGYGGYGQPAENPGKTLGIVGLICSIIWPISIVGLIISIIAMVKSRKAGMGNGFALAGIIIGAIGVITGIIAVIGLIALIPFSQEVIEFCQTAGPGVQEFQGQEIDCSQLMP</sequence>
<dbReference type="Proteomes" id="UP000199258">
    <property type="component" value="Unassembled WGS sequence"/>
</dbReference>
<evidence type="ECO:0000313" key="3">
    <source>
        <dbReference type="EMBL" id="SDI06715.1"/>
    </source>
</evidence>
<dbReference type="AlphaFoldDB" id="A0A1G8HJE2"/>
<feature type="transmembrane region" description="Helical" evidence="2">
    <location>
        <begin position="153"/>
        <end position="180"/>
    </location>
</feature>
<evidence type="ECO:0000256" key="1">
    <source>
        <dbReference type="SAM" id="MobiDB-lite"/>
    </source>
</evidence>
<feature type="region of interest" description="Disordered" evidence="1">
    <location>
        <begin position="1"/>
        <end position="105"/>
    </location>
</feature>
<name>A0A1G8HJE2_9MICC</name>
<proteinExistence type="predicted"/>
<evidence type="ECO:0000256" key="2">
    <source>
        <dbReference type="SAM" id="Phobius"/>
    </source>
</evidence>
<keyword evidence="4" id="KW-1185">Reference proteome</keyword>
<accession>A0A1G8HJE2</accession>
<protein>
    <recommendedName>
        <fullName evidence="5">DUF4190 domain-containing protein</fullName>
    </recommendedName>
</protein>